<dbReference type="EMBL" id="LT960611">
    <property type="protein sequence ID" value="SON48141.1"/>
    <property type="molecule type" value="Genomic_DNA"/>
</dbReference>
<sequence length="256" mass="29012">MSSKYLEKAWCYKTVSMEEKLLLVALAELSDRDGAFITSMTELKTMMCASERSLDNLISKLSVEQTLVGTNKSTPAYRSEGKVKGRLNFDTYVAPNDHVAPYGQQHTGYSNQPPQQAQQQSAQQPQDTYRNTNRLSSFHRSQVAPINKSITGKSINIMELSPSVVEDWAEMIMFKSGFVGQTNVWAAFVERIKETPNRQLYTLDELTSRLHSHLHSEKTYRQPGARKQASNKPQVKHSALDVLEEKISNFNFNDDN</sequence>
<keyword evidence="3" id="KW-1185">Reference proteome</keyword>
<evidence type="ECO:0000256" key="1">
    <source>
        <dbReference type="SAM" id="MobiDB-lite"/>
    </source>
</evidence>
<evidence type="ECO:0000313" key="3">
    <source>
        <dbReference type="Proteomes" id="UP000235828"/>
    </source>
</evidence>
<reference evidence="2 3" key="1">
    <citation type="submission" date="2017-10" db="EMBL/GenBank/DDBJ databases">
        <authorList>
            <person name="Banno H."/>
            <person name="Chua N.-H."/>
        </authorList>
    </citation>
    <scope>NUCLEOTIDE SEQUENCE [LARGE SCALE GENOMIC DNA]</scope>
    <source>
        <strain evidence="2">Vibrio tapetis CECT4600</strain>
    </source>
</reference>
<dbReference type="Proteomes" id="UP000235828">
    <property type="component" value="Chromosome A"/>
</dbReference>
<dbReference type="AlphaFoldDB" id="A0A2N8Z8B7"/>
<name>A0A2N8Z8B7_9VIBR</name>
<dbReference type="KEGG" id="vta:A0162"/>
<proteinExistence type="predicted"/>
<organism evidence="2 3">
    <name type="scientific">Vibrio tapetis subsp. tapetis</name>
    <dbReference type="NCBI Taxonomy" id="1671868"/>
    <lineage>
        <taxon>Bacteria</taxon>
        <taxon>Pseudomonadati</taxon>
        <taxon>Pseudomonadota</taxon>
        <taxon>Gammaproteobacteria</taxon>
        <taxon>Vibrionales</taxon>
        <taxon>Vibrionaceae</taxon>
        <taxon>Vibrio</taxon>
    </lineage>
</organism>
<feature type="region of interest" description="Disordered" evidence="1">
    <location>
        <begin position="100"/>
        <end position="129"/>
    </location>
</feature>
<dbReference type="RefSeq" id="WP_102521065.1">
    <property type="nucleotide sequence ID" value="NZ_LT960611.1"/>
</dbReference>
<protein>
    <submittedName>
        <fullName evidence="2">Uncharacterized protein</fullName>
    </submittedName>
</protein>
<feature type="compositionally biased region" description="Low complexity" evidence="1">
    <location>
        <begin position="112"/>
        <end position="126"/>
    </location>
</feature>
<evidence type="ECO:0000313" key="2">
    <source>
        <dbReference type="EMBL" id="SON48141.1"/>
    </source>
</evidence>
<gene>
    <name evidence="2" type="ORF">VTAP4600_A0162</name>
</gene>
<accession>A0A2N8Z8B7</accession>